<feature type="compositionally biased region" description="Pro residues" evidence="5">
    <location>
        <begin position="1"/>
        <end position="16"/>
    </location>
</feature>
<sequence length="621" mass="71719">MLSPSNPNPIPNPPRRSPNVNQFSTYLRSNHEGGRWVLEWKTEPRLRRNIQLYTAQDPNFADLCDRGEDGTALEQFWITLALDPLPPQGWEPRDRQQLAFQHLASYYEPICHNAARSIVDKHSQILWEDALTIARLWLQKHDKLAEVLRKYQPNGPAKFSTYLQSILMRNIKSEIDVGRYSSWRLLCKAPDYEIVESLEFIGVKQTQVFQILLARKTFKKVYIANRINGGCRRPGEIWPAPQSEDFAETAKFYNDQRLLRSALPEVAVNPPSNAEQIESWIHGCLKALKDKRRRENELISIEPLPEQPGLEIPDPKTELEDAILEEGSEGDFPDSPGSQINRIPELFETALRGCRSILEVQLGDRLVLIDKDRILLLRYGIGLTQQQIGELRGINQSSVNRKLKTYKTCLLSALTQLSQPEERAIDYLQGWLQKKILSPNREDMIDQSLVEAIKTLKSEDRELLSLRYGQKINIQQIGDRLGLTTDQVQSRLSNIETQLHKCLFTTLENWIKKYVEKWLYDFYTSALSQLLNQGFNLLSPDIQKILKLSYNHRIPLDKIAARVGLDEARVHHLIWEGICQLETYLNQKLSEVLEMSQFGNFEGQHIAQLTDEWLKNLHKSD</sequence>
<dbReference type="PANTHER" id="PTHR30385">
    <property type="entry name" value="SIGMA FACTOR F FLAGELLAR"/>
    <property type="match status" value="1"/>
</dbReference>
<gene>
    <name evidence="7" type="ORF">J0895_09325</name>
</gene>
<evidence type="ECO:0000256" key="4">
    <source>
        <dbReference type="ARBA" id="ARBA00023163"/>
    </source>
</evidence>
<dbReference type="Proteomes" id="UP000664844">
    <property type="component" value="Unassembled WGS sequence"/>
</dbReference>
<dbReference type="InterPro" id="IPR007630">
    <property type="entry name" value="RNA_pol_sigma70_r4"/>
</dbReference>
<dbReference type="InterPro" id="IPR036388">
    <property type="entry name" value="WH-like_DNA-bd_sf"/>
</dbReference>
<keyword evidence="1" id="KW-0805">Transcription regulation</keyword>
<accession>A0ABS3FQJ1</accession>
<feature type="domain" description="RNA polymerase sigma-70 region 4" evidence="6">
    <location>
        <begin position="452"/>
        <end position="493"/>
    </location>
</feature>
<name>A0ABS3FQJ1_9CYAN</name>
<keyword evidence="2" id="KW-0731">Sigma factor</keyword>
<keyword evidence="4" id="KW-0804">Transcription</keyword>
<dbReference type="SUPFAM" id="SSF88659">
    <property type="entry name" value="Sigma3 and sigma4 domains of RNA polymerase sigma factors"/>
    <property type="match status" value="2"/>
</dbReference>
<evidence type="ECO:0000256" key="3">
    <source>
        <dbReference type="ARBA" id="ARBA00023125"/>
    </source>
</evidence>
<proteinExistence type="predicted"/>
<dbReference type="InterPro" id="IPR013324">
    <property type="entry name" value="RNA_pol_sigma_r3/r4-like"/>
</dbReference>
<evidence type="ECO:0000256" key="2">
    <source>
        <dbReference type="ARBA" id="ARBA00023082"/>
    </source>
</evidence>
<organism evidence="7 8">
    <name type="scientific">Phormidium pseudopriestleyi FRX01</name>
    <dbReference type="NCBI Taxonomy" id="1759528"/>
    <lineage>
        <taxon>Bacteria</taxon>
        <taxon>Bacillati</taxon>
        <taxon>Cyanobacteriota</taxon>
        <taxon>Cyanophyceae</taxon>
        <taxon>Oscillatoriophycideae</taxon>
        <taxon>Oscillatoriales</taxon>
        <taxon>Oscillatoriaceae</taxon>
        <taxon>Phormidium</taxon>
    </lineage>
</organism>
<protein>
    <recommendedName>
        <fullName evidence="6">RNA polymerase sigma-70 region 4 domain-containing protein</fullName>
    </recommendedName>
</protein>
<evidence type="ECO:0000259" key="6">
    <source>
        <dbReference type="Pfam" id="PF04545"/>
    </source>
</evidence>
<dbReference type="Pfam" id="PF04545">
    <property type="entry name" value="Sigma70_r4"/>
    <property type="match status" value="1"/>
</dbReference>
<dbReference type="PANTHER" id="PTHR30385:SF7">
    <property type="entry name" value="RNA POLYMERASE SIGMA FACTOR FLIA"/>
    <property type="match status" value="1"/>
</dbReference>
<feature type="region of interest" description="Disordered" evidence="5">
    <location>
        <begin position="1"/>
        <end position="20"/>
    </location>
</feature>
<dbReference type="EMBL" id="JAFLQW010000253">
    <property type="protein sequence ID" value="MBO0349303.1"/>
    <property type="molecule type" value="Genomic_DNA"/>
</dbReference>
<evidence type="ECO:0000313" key="8">
    <source>
        <dbReference type="Proteomes" id="UP000664844"/>
    </source>
</evidence>
<evidence type="ECO:0000256" key="1">
    <source>
        <dbReference type="ARBA" id="ARBA00023015"/>
    </source>
</evidence>
<evidence type="ECO:0000256" key="5">
    <source>
        <dbReference type="SAM" id="MobiDB-lite"/>
    </source>
</evidence>
<keyword evidence="8" id="KW-1185">Reference proteome</keyword>
<dbReference type="RefSeq" id="WP_207087833.1">
    <property type="nucleotide sequence ID" value="NZ_JAFLQW010000253.1"/>
</dbReference>
<keyword evidence="3" id="KW-0238">DNA-binding</keyword>
<reference evidence="7 8" key="1">
    <citation type="submission" date="2021-03" db="EMBL/GenBank/DDBJ databases">
        <title>Metabolic Capacity of the Antarctic Cyanobacterium Phormidium pseudopriestleyi that Sustains Oxygenic Photosynthesis in the Presence of Hydrogen Sulfide.</title>
        <authorList>
            <person name="Lumian J.E."/>
            <person name="Jungblut A.D."/>
            <person name="Dillon M.L."/>
            <person name="Hawes I."/>
            <person name="Doran P.T."/>
            <person name="Mackey T.J."/>
            <person name="Dick G.J."/>
            <person name="Grettenberger C.L."/>
            <person name="Sumner D.Y."/>
        </authorList>
    </citation>
    <scope>NUCLEOTIDE SEQUENCE [LARGE SCALE GENOMIC DNA]</scope>
    <source>
        <strain evidence="7 8">FRX01</strain>
    </source>
</reference>
<evidence type="ECO:0000313" key="7">
    <source>
        <dbReference type="EMBL" id="MBO0349303.1"/>
    </source>
</evidence>
<dbReference type="Gene3D" id="1.10.10.10">
    <property type="entry name" value="Winged helix-like DNA-binding domain superfamily/Winged helix DNA-binding domain"/>
    <property type="match status" value="1"/>
</dbReference>
<comment type="caution">
    <text evidence="7">The sequence shown here is derived from an EMBL/GenBank/DDBJ whole genome shotgun (WGS) entry which is preliminary data.</text>
</comment>